<dbReference type="Proteomes" id="UP000235116">
    <property type="component" value="Chromosome"/>
</dbReference>
<keyword evidence="1" id="KW-0802">TPR repeat</keyword>
<name>A0A2K9LNZ4_9GAMM</name>
<dbReference type="PROSITE" id="PS50005">
    <property type="entry name" value="TPR"/>
    <property type="match status" value="1"/>
</dbReference>
<evidence type="ECO:0000256" key="1">
    <source>
        <dbReference type="PROSITE-ProRule" id="PRU00339"/>
    </source>
</evidence>
<dbReference type="InterPro" id="IPR019734">
    <property type="entry name" value="TPR_rpt"/>
</dbReference>
<organism evidence="2 3">
    <name type="scientific">Ketobacter alkanivorans</name>
    <dbReference type="NCBI Taxonomy" id="1917421"/>
    <lineage>
        <taxon>Bacteria</taxon>
        <taxon>Pseudomonadati</taxon>
        <taxon>Pseudomonadota</taxon>
        <taxon>Gammaproteobacteria</taxon>
        <taxon>Pseudomonadales</taxon>
        <taxon>Ketobacteraceae</taxon>
        <taxon>Ketobacter</taxon>
    </lineage>
</organism>
<dbReference type="SUPFAM" id="SSF81901">
    <property type="entry name" value="HCP-like"/>
    <property type="match status" value="1"/>
</dbReference>
<dbReference type="AlphaFoldDB" id="A0A2K9LNZ4"/>
<reference evidence="3" key="1">
    <citation type="submission" date="2017-08" db="EMBL/GenBank/DDBJ databases">
        <title>Direct submision.</title>
        <authorList>
            <person name="Kim S.-J."/>
            <person name="Rhee S.-K."/>
        </authorList>
    </citation>
    <scope>NUCLEOTIDE SEQUENCE [LARGE SCALE GENOMIC DNA]</scope>
    <source>
        <strain evidence="3">GI5</strain>
    </source>
</reference>
<feature type="repeat" description="TPR" evidence="1">
    <location>
        <begin position="66"/>
        <end position="99"/>
    </location>
</feature>
<evidence type="ECO:0000313" key="2">
    <source>
        <dbReference type="EMBL" id="AUM13957.1"/>
    </source>
</evidence>
<proteinExistence type="predicted"/>
<accession>A0A2K9LNZ4</accession>
<sequence>MRIPSNAVLLTLVILLLESVSPSALAEQYRSKLLLNPGQSLDEAASVSIEQLEAQFGDIRQDYARSSAGVQLARHYVEQRNYDKAVAYYKEALAAQGLSDVVNRDLHRELAGVYLAMGSPDLALQTLSSLGHQPPLKDPQTLLTYAHIYYALNDYLQVASTLDQLFSLLTPDQEALYQQMIALAYQIQDYDLCASALEQQLNYDMSKSDYWFQLVAVLLKQNKAQQALAYLALAELQGMAFSEQNVLLLGSLYASQGNPYKGAEVLSEAISQGVVSATGEHYRVLFEYWLHAQEQKRALQALQQAATLTRDAELYLYWAQMLMQNQNWKQMHNVMMDFCGKAVPPLMVGRANLMLGISEYKLNRPQKAFQAFANATLVGGANDLAGQWLDRLEAEGIMGNIPARPSGPCQAIAG</sequence>
<dbReference type="Pfam" id="PF13432">
    <property type="entry name" value="TPR_16"/>
    <property type="match status" value="1"/>
</dbReference>
<dbReference type="EMBL" id="CP022684">
    <property type="protein sequence ID" value="AUM13957.1"/>
    <property type="molecule type" value="Genomic_DNA"/>
</dbReference>
<evidence type="ECO:0000313" key="3">
    <source>
        <dbReference type="Proteomes" id="UP000235116"/>
    </source>
</evidence>
<dbReference type="KEGG" id="kak:Kalk_16650"/>
<dbReference type="RefSeq" id="WP_158643546.1">
    <property type="nucleotide sequence ID" value="NZ_CP022684.1"/>
</dbReference>
<keyword evidence="3" id="KW-1185">Reference proteome</keyword>
<gene>
    <name evidence="2" type="ORF">Kalk_16650</name>
</gene>
<dbReference type="Gene3D" id="1.25.40.10">
    <property type="entry name" value="Tetratricopeptide repeat domain"/>
    <property type="match status" value="2"/>
</dbReference>
<dbReference type="SUPFAM" id="SSF48452">
    <property type="entry name" value="TPR-like"/>
    <property type="match status" value="1"/>
</dbReference>
<protein>
    <submittedName>
        <fullName evidence="2">Uncharacterized protein</fullName>
    </submittedName>
</protein>
<dbReference type="OrthoDB" id="5829198at2"/>
<dbReference type="InterPro" id="IPR011990">
    <property type="entry name" value="TPR-like_helical_dom_sf"/>
</dbReference>